<reference evidence="2" key="1">
    <citation type="submission" date="2022-08" db="EMBL/GenBank/DDBJ databases">
        <title>A Global Phylogenomic Analysis of the Shiitake Genus Lentinula.</title>
        <authorList>
            <consortium name="DOE Joint Genome Institute"/>
            <person name="Sierra-Patev S."/>
            <person name="Min B."/>
            <person name="Naranjo-Ortiz M."/>
            <person name="Looney B."/>
            <person name="Konkel Z."/>
            <person name="Slot J.C."/>
            <person name="Sakamoto Y."/>
            <person name="Steenwyk J.L."/>
            <person name="Rokas A."/>
            <person name="Carro J."/>
            <person name="Camarero S."/>
            <person name="Ferreira P."/>
            <person name="Molpeceres G."/>
            <person name="Ruiz-Duenas F.J."/>
            <person name="Serrano A."/>
            <person name="Henrissat B."/>
            <person name="Drula E."/>
            <person name="Hughes K.W."/>
            <person name="Mata J.L."/>
            <person name="Ishikawa N.K."/>
            <person name="Vargas-Isla R."/>
            <person name="Ushijima S."/>
            <person name="Smith C.A."/>
            <person name="Ahrendt S."/>
            <person name="Andreopoulos W."/>
            <person name="He G."/>
            <person name="Labutti K."/>
            <person name="Lipzen A."/>
            <person name="Ng V."/>
            <person name="Riley R."/>
            <person name="Sandor L."/>
            <person name="Barry K."/>
            <person name="Martinez A.T."/>
            <person name="Xiao Y."/>
            <person name="Gibbons J.G."/>
            <person name="Terashima K."/>
            <person name="Grigoriev I.V."/>
            <person name="Hibbett D.S."/>
        </authorList>
    </citation>
    <scope>NUCLEOTIDE SEQUENCE</scope>
    <source>
        <strain evidence="2">RHP3577 ss4</strain>
    </source>
</reference>
<gene>
    <name evidence="2" type="ORF">C8R41DRAFT_520418</name>
</gene>
<evidence type="ECO:0000313" key="2">
    <source>
        <dbReference type="EMBL" id="KAJ4477567.1"/>
    </source>
</evidence>
<dbReference type="Proteomes" id="UP001150217">
    <property type="component" value="Unassembled WGS sequence"/>
</dbReference>
<accession>A0ABQ8V6U8</accession>
<keyword evidence="3" id="KW-1185">Reference proteome</keyword>
<evidence type="ECO:0000313" key="3">
    <source>
        <dbReference type="Proteomes" id="UP001150217"/>
    </source>
</evidence>
<keyword evidence="1" id="KW-1133">Transmembrane helix</keyword>
<dbReference type="EMBL" id="JANVFT010000067">
    <property type="protein sequence ID" value="KAJ4477567.1"/>
    <property type="molecule type" value="Genomic_DNA"/>
</dbReference>
<sequence>MYFLHHHRVVQTTNNFVIAMLYLMFTSALVPSILAAAVLSPATLDLQRRISLRSTYPVHDLRRAKLDPRGGAQSSLQTYEMIQMSDVSATETAKLMQRAVAIIHFPNPTRPSKKDYSKKAQKCAIEGTSKLLGAAMTELGINLPDSELRKVILVYGFIGKPDPTWAQYDFKVEFLMRVGKGGDDKGFWKYTQSRRKTDC</sequence>
<feature type="transmembrane region" description="Helical" evidence="1">
    <location>
        <begin position="20"/>
        <end position="44"/>
    </location>
</feature>
<comment type="caution">
    <text evidence="2">The sequence shown here is derived from an EMBL/GenBank/DDBJ whole genome shotgun (WGS) entry which is preliminary data.</text>
</comment>
<evidence type="ECO:0000256" key="1">
    <source>
        <dbReference type="SAM" id="Phobius"/>
    </source>
</evidence>
<proteinExistence type="predicted"/>
<protein>
    <submittedName>
        <fullName evidence="2">Uncharacterized protein</fullName>
    </submittedName>
</protein>
<organism evidence="2 3">
    <name type="scientific">Lentinula lateritia</name>
    <dbReference type="NCBI Taxonomy" id="40482"/>
    <lineage>
        <taxon>Eukaryota</taxon>
        <taxon>Fungi</taxon>
        <taxon>Dikarya</taxon>
        <taxon>Basidiomycota</taxon>
        <taxon>Agaricomycotina</taxon>
        <taxon>Agaricomycetes</taxon>
        <taxon>Agaricomycetidae</taxon>
        <taxon>Agaricales</taxon>
        <taxon>Marasmiineae</taxon>
        <taxon>Omphalotaceae</taxon>
        <taxon>Lentinula</taxon>
    </lineage>
</organism>
<keyword evidence="1" id="KW-0472">Membrane</keyword>
<name>A0ABQ8V6U8_9AGAR</name>
<keyword evidence="1" id="KW-0812">Transmembrane</keyword>